<proteinExistence type="predicted"/>
<dbReference type="EMBL" id="LSRX01003778">
    <property type="protein sequence ID" value="OLP74404.1"/>
    <property type="molecule type" value="Genomic_DNA"/>
</dbReference>
<accession>A0A1Q9BUU0</accession>
<name>A0A1Q9BUU0_SYMMI</name>
<evidence type="ECO:0000313" key="1">
    <source>
        <dbReference type="EMBL" id="OLP74404.1"/>
    </source>
</evidence>
<protein>
    <submittedName>
        <fullName evidence="1">Uncharacterized protein</fullName>
    </submittedName>
</protein>
<gene>
    <name evidence="1" type="ORF">AK812_SmicGene46062</name>
</gene>
<keyword evidence="2" id="KW-1185">Reference proteome</keyword>
<evidence type="ECO:0000313" key="2">
    <source>
        <dbReference type="Proteomes" id="UP000186817"/>
    </source>
</evidence>
<dbReference type="Proteomes" id="UP000186817">
    <property type="component" value="Unassembled WGS sequence"/>
</dbReference>
<comment type="caution">
    <text evidence="1">The sequence shown here is derived from an EMBL/GenBank/DDBJ whole genome shotgun (WGS) entry which is preliminary data.</text>
</comment>
<feature type="non-terminal residue" evidence="1">
    <location>
        <position position="1"/>
    </location>
</feature>
<reference evidence="1 2" key="1">
    <citation type="submission" date="2016-02" db="EMBL/GenBank/DDBJ databases">
        <title>Genome analysis of coral dinoflagellate symbionts highlights evolutionary adaptations to a symbiotic lifestyle.</title>
        <authorList>
            <person name="Aranda M."/>
            <person name="Li Y."/>
            <person name="Liew Y.J."/>
            <person name="Baumgarten S."/>
            <person name="Simakov O."/>
            <person name="Wilson M."/>
            <person name="Piel J."/>
            <person name="Ashoor H."/>
            <person name="Bougouffa S."/>
            <person name="Bajic V.B."/>
            <person name="Ryu T."/>
            <person name="Ravasi T."/>
            <person name="Bayer T."/>
            <person name="Micklem G."/>
            <person name="Kim H."/>
            <person name="Bhak J."/>
            <person name="Lajeunesse T.C."/>
            <person name="Voolstra C.R."/>
        </authorList>
    </citation>
    <scope>NUCLEOTIDE SEQUENCE [LARGE SCALE GENOMIC DNA]</scope>
    <source>
        <strain evidence="1 2">CCMP2467</strain>
    </source>
</reference>
<dbReference type="AlphaFoldDB" id="A0A1Q9BUU0"/>
<feature type="non-terminal residue" evidence="1">
    <location>
        <position position="37"/>
    </location>
</feature>
<organism evidence="1 2">
    <name type="scientific">Symbiodinium microadriaticum</name>
    <name type="common">Dinoflagellate</name>
    <name type="synonym">Zooxanthella microadriatica</name>
    <dbReference type="NCBI Taxonomy" id="2951"/>
    <lineage>
        <taxon>Eukaryota</taxon>
        <taxon>Sar</taxon>
        <taxon>Alveolata</taxon>
        <taxon>Dinophyceae</taxon>
        <taxon>Suessiales</taxon>
        <taxon>Symbiodiniaceae</taxon>
        <taxon>Symbiodinium</taxon>
    </lineage>
</organism>
<sequence length="37" mass="4141">VIHLAGLPNPVRMEVFRGLWAEQCGFSRPELADGWST</sequence>